<dbReference type="PRINTS" id="PR00401">
    <property type="entry name" value="SH2DOMAIN"/>
</dbReference>
<evidence type="ECO:0008006" key="9">
    <source>
        <dbReference type="Google" id="ProtNLM"/>
    </source>
</evidence>
<comment type="caution">
    <text evidence="7">The sequence shown here is derived from an EMBL/GenBank/DDBJ whole genome shotgun (WGS) entry which is preliminary data.</text>
</comment>
<dbReference type="FunFam" id="3.30.505.10:FF:000100">
    <property type="entry name" value="phosphatidylinositol 3-kinase regulatory subunit gamma"/>
    <property type="match status" value="1"/>
</dbReference>
<dbReference type="Gene3D" id="3.30.505.10">
    <property type="entry name" value="SH2 domain"/>
    <property type="match status" value="2"/>
</dbReference>
<dbReference type="PANTHER" id="PTHR10155:SF10">
    <property type="entry name" value="PI3K21B, ISOFORM B"/>
    <property type="match status" value="1"/>
</dbReference>
<evidence type="ECO:0000256" key="4">
    <source>
        <dbReference type="SAM" id="MobiDB-lite"/>
    </source>
</evidence>
<evidence type="ECO:0000256" key="1">
    <source>
        <dbReference type="ARBA" id="ARBA00022999"/>
    </source>
</evidence>
<gene>
    <name evidence="7" type="ORF">RUM43_007379</name>
</gene>
<feature type="domain" description="SH2" evidence="5">
    <location>
        <begin position="337"/>
        <end position="431"/>
    </location>
</feature>
<dbReference type="PROSITE" id="PS50001">
    <property type="entry name" value="SH2"/>
    <property type="match status" value="2"/>
</dbReference>
<dbReference type="Gene3D" id="1.10.555.10">
    <property type="entry name" value="Rho GTPase activation protein"/>
    <property type="match status" value="1"/>
</dbReference>
<dbReference type="GO" id="GO:0046854">
    <property type="term" value="P:phosphatidylinositol phosphate biosynthetic process"/>
    <property type="evidence" value="ECO:0007669"/>
    <property type="project" value="TreeGrafter"/>
</dbReference>
<proteinExistence type="predicted"/>
<reference evidence="7 8" key="1">
    <citation type="submission" date="2023-10" db="EMBL/GenBank/DDBJ databases">
        <title>Genomes of two closely related lineages of the louse Polyplax serrata with different host specificities.</title>
        <authorList>
            <person name="Martinu J."/>
            <person name="Tarabai H."/>
            <person name="Stefka J."/>
            <person name="Hypsa V."/>
        </authorList>
    </citation>
    <scope>NUCLEOTIDE SEQUENCE [LARGE SCALE GENOMIC DNA]</scope>
    <source>
        <strain evidence="7">HR10_N</strain>
    </source>
</reference>
<dbReference type="InterPro" id="IPR032498">
    <property type="entry name" value="PI3K_P85_iSH2"/>
</dbReference>
<dbReference type="SUPFAM" id="SSF57889">
    <property type="entry name" value="Cysteine-rich domain"/>
    <property type="match status" value="1"/>
</dbReference>
<dbReference type="FunFam" id="3.30.505.10:FF:000014">
    <property type="entry name" value="Phosphatidylinositol 3-kinase regulatory subunit alpha"/>
    <property type="match status" value="1"/>
</dbReference>
<dbReference type="PRINTS" id="PR00678">
    <property type="entry name" value="PI3KINASEP85"/>
</dbReference>
<dbReference type="PANTHER" id="PTHR10155">
    <property type="entry name" value="PHOSPHATIDYLINOSITOL 3-KINASE REGULATORY SUBUNIT"/>
    <property type="match status" value="1"/>
</dbReference>
<dbReference type="Pfam" id="PF16454">
    <property type="entry name" value="PI3K_P85_iSH2"/>
    <property type="match status" value="1"/>
</dbReference>
<evidence type="ECO:0000259" key="5">
    <source>
        <dbReference type="PROSITE" id="PS50001"/>
    </source>
</evidence>
<feature type="coiled-coil region" evidence="3">
    <location>
        <begin position="518"/>
        <end position="573"/>
    </location>
</feature>
<dbReference type="PROSITE" id="PS50238">
    <property type="entry name" value="RHOGAP"/>
    <property type="match status" value="1"/>
</dbReference>
<feature type="coiled-coil region" evidence="3">
    <location>
        <begin position="446"/>
        <end position="480"/>
    </location>
</feature>
<evidence type="ECO:0000256" key="2">
    <source>
        <dbReference type="PROSITE-ProRule" id="PRU00191"/>
    </source>
</evidence>
<organism evidence="7 8">
    <name type="scientific">Polyplax serrata</name>
    <name type="common">Common mouse louse</name>
    <dbReference type="NCBI Taxonomy" id="468196"/>
    <lineage>
        <taxon>Eukaryota</taxon>
        <taxon>Metazoa</taxon>
        <taxon>Ecdysozoa</taxon>
        <taxon>Arthropoda</taxon>
        <taxon>Hexapoda</taxon>
        <taxon>Insecta</taxon>
        <taxon>Pterygota</taxon>
        <taxon>Neoptera</taxon>
        <taxon>Paraneoptera</taxon>
        <taxon>Psocodea</taxon>
        <taxon>Troctomorpha</taxon>
        <taxon>Phthiraptera</taxon>
        <taxon>Anoplura</taxon>
        <taxon>Polyplacidae</taxon>
        <taxon>Polyplax</taxon>
    </lineage>
</organism>
<dbReference type="InterPro" id="IPR000980">
    <property type="entry name" value="SH2"/>
</dbReference>
<dbReference type="SUPFAM" id="SSF48350">
    <property type="entry name" value="GTPase activation domain, GAP"/>
    <property type="match status" value="1"/>
</dbReference>
<dbReference type="GO" id="GO:0046935">
    <property type="term" value="F:1-phosphatidylinositol-3-kinase regulator activity"/>
    <property type="evidence" value="ECO:0007669"/>
    <property type="project" value="TreeGrafter"/>
</dbReference>
<feature type="domain" description="SH2" evidence="5">
    <location>
        <begin position="625"/>
        <end position="718"/>
    </location>
</feature>
<dbReference type="Proteomes" id="UP001372834">
    <property type="component" value="Unassembled WGS sequence"/>
</dbReference>
<dbReference type="SMART" id="SM00324">
    <property type="entry name" value="RhoGAP"/>
    <property type="match status" value="1"/>
</dbReference>
<dbReference type="Gene3D" id="1.10.287.1490">
    <property type="match status" value="1"/>
</dbReference>
<dbReference type="CDD" id="cd00159">
    <property type="entry name" value="RhoGAP"/>
    <property type="match status" value="1"/>
</dbReference>
<sequence>MSTTPVSRFRVDREEDWQGDSLGSLVHCLRDQENFSCQKSYDKCKKYFNGVLREGYLCYECGLQAHKACSTPNPLHSSGLEQCSNKHTLFGIGLCSQFDPAERPAPYVVMRLTQELENRARNRPFVDISKLYKICDDDSVKSLKQKLNEDLYGVELSDYSANVISGVLRNYLLQLPDPVIPVQSYQVFIEAALCGSDFQCATRLTSLVHELPEHHKLTLQFLLAHCIRLCQLHHACGSKNPQNIFIQVFCIVFLRPSWEQFNQVVHNLQTHIRILELLLLHGDWGEKLPEFMSAPVLPPRKVSRPGPHPHRDSGIQSDLELERDRDPALQQLRDAEWYWGDITREEVNEKLMNTPDGTFLVRNASNKGGEYTLTLRKGGTNKLIKICHKNGKYGFSEPYKFSSVVELVKFYKTSSLAQYNSTLDIKLLYPVSRFQQEDEIASSLNIEKVAKKLAEIEAQLQDKSRTFQKLKEDFNRISKEIEVKRGPTMDAFIELTNMFNEQQELQERFKKEAQPHEIKSLMVNCELLKQRIKSLEESRELLKENLKQQVAYYKTLEREMLSVKREMLGLSKQKEQHMKWLLLKGVKQSQIDHFLAPESLTPWGSRELETDENLKSMPHQNEYLWNLPECSRAQATTLLESKPEGTFLIRPSSSGQYALSIVCNGVVNHCIIYQTDRGFGFAEPYNIYPSLKQLVLHYANNSLEEHNEELKTTLMHPVFALTNARDSKEETQSGGKTG</sequence>
<dbReference type="SMART" id="SM00252">
    <property type="entry name" value="SH2"/>
    <property type="match status" value="2"/>
</dbReference>
<keyword evidence="1 2" id="KW-0727">SH2 domain</keyword>
<feature type="domain" description="Rho-GAP" evidence="6">
    <location>
        <begin position="92"/>
        <end position="286"/>
    </location>
</feature>
<name>A0AAN8S8N2_POLSC</name>
<dbReference type="InterPro" id="IPR046349">
    <property type="entry name" value="C1-like_sf"/>
</dbReference>
<evidence type="ECO:0000313" key="8">
    <source>
        <dbReference type="Proteomes" id="UP001372834"/>
    </source>
</evidence>
<evidence type="ECO:0000256" key="3">
    <source>
        <dbReference type="SAM" id="Coils"/>
    </source>
</evidence>
<evidence type="ECO:0000313" key="7">
    <source>
        <dbReference type="EMBL" id="KAK6639109.1"/>
    </source>
</evidence>
<dbReference type="InterPro" id="IPR008936">
    <property type="entry name" value="Rho_GTPase_activation_prot"/>
</dbReference>
<keyword evidence="3" id="KW-0175">Coiled coil</keyword>
<dbReference type="GO" id="GO:0008286">
    <property type="term" value="P:insulin receptor signaling pathway"/>
    <property type="evidence" value="ECO:0007669"/>
    <property type="project" value="TreeGrafter"/>
</dbReference>
<dbReference type="GO" id="GO:0005942">
    <property type="term" value="C:phosphatidylinositol 3-kinase complex"/>
    <property type="evidence" value="ECO:0007669"/>
    <property type="project" value="TreeGrafter"/>
</dbReference>
<accession>A0AAN8S8N2</accession>
<evidence type="ECO:0000259" key="6">
    <source>
        <dbReference type="PROSITE" id="PS50238"/>
    </source>
</evidence>
<dbReference type="CDD" id="cd12923">
    <property type="entry name" value="iSH2_PI3K_IA_R"/>
    <property type="match status" value="1"/>
</dbReference>
<feature type="region of interest" description="Disordered" evidence="4">
    <location>
        <begin position="297"/>
        <end position="320"/>
    </location>
</feature>
<dbReference type="Pfam" id="PF00620">
    <property type="entry name" value="RhoGAP"/>
    <property type="match status" value="1"/>
</dbReference>
<protein>
    <recommendedName>
        <fullName evidence="9">Phosphatidylinositol 3-kinase regulatory subunit alpha</fullName>
    </recommendedName>
</protein>
<dbReference type="AlphaFoldDB" id="A0AAN8S8N2"/>
<dbReference type="SUPFAM" id="SSF55550">
    <property type="entry name" value="SH2 domain"/>
    <property type="match status" value="2"/>
</dbReference>
<dbReference type="InterPro" id="IPR035022">
    <property type="entry name" value="PI3kinase_P85_nSH2"/>
</dbReference>
<dbReference type="CDD" id="cd09942">
    <property type="entry name" value="SH2_nSH2_p85_like"/>
    <property type="match status" value="1"/>
</dbReference>
<dbReference type="InterPro" id="IPR036860">
    <property type="entry name" value="SH2_dom_sf"/>
</dbReference>
<dbReference type="InterPro" id="IPR000198">
    <property type="entry name" value="RhoGAP_dom"/>
</dbReference>
<dbReference type="EMBL" id="JAWJWE010000003">
    <property type="protein sequence ID" value="KAK6639109.1"/>
    <property type="molecule type" value="Genomic_DNA"/>
</dbReference>
<dbReference type="Pfam" id="PF00017">
    <property type="entry name" value="SH2"/>
    <property type="match status" value="2"/>
</dbReference>